<protein>
    <submittedName>
        <fullName evidence="1">Uncharacterized protein</fullName>
    </submittedName>
</protein>
<accession>A0A2T6CFP6</accession>
<sequence length="47" mass="5353">MLLFLRKFANAKTVFKPSINGQNAPITAKVSVFFKKTLEDRPRSTKL</sequence>
<reference evidence="1 2" key="1">
    <citation type="submission" date="2018-04" db="EMBL/GenBank/DDBJ databases">
        <title>Genomic Encyclopedia of Archaeal and Bacterial Type Strains, Phase II (KMG-II): from individual species to whole genera.</title>
        <authorList>
            <person name="Goeker M."/>
        </authorList>
    </citation>
    <scope>NUCLEOTIDE SEQUENCE [LARGE SCALE GENOMIC DNA]</scope>
    <source>
        <strain evidence="1 2">DSM 12244</strain>
    </source>
</reference>
<organism evidence="1 2">
    <name type="scientific">Sulfitobacter mediterraneus</name>
    <dbReference type="NCBI Taxonomy" id="83219"/>
    <lineage>
        <taxon>Bacteria</taxon>
        <taxon>Pseudomonadati</taxon>
        <taxon>Pseudomonadota</taxon>
        <taxon>Alphaproteobacteria</taxon>
        <taxon>Rhodobacterales</taxon>
        <taxon>Roseobacteraceae</taxon>
        <taxon>Sulfitobacter</taxon>
    </lineage>
</organism>
<dbReference type="EMBL" id="QBKU01000004">
    <property type="protein sequence ID" value="PTX74321.1"/>
    <property type="molecule type" value="Genomic_DNA"/>
</dbReference>
<dbReference type="Proteomes" id="UP000244092">
    <property type="component" value="Unassembled WGS sequence"/>
</dbReference>
<evidence type="ECO:0000313" key="1">
    <source>
        <dbReference type="EMBL" id="PTX74321.1"/>
    </source>
</evidence>
<gene>
    <name evidence="1" type="ORF">C8N31_104202</name>
</gene>
<name>A0A2T6CFP6_9RHOB</name>
<dbReference type="AlphaFoldDB" id="A0A2T6CFP6"/>
<comment type="caution">
    <text evidence="1">The sequence shown here is derived from an EMBL/GenBank/DDBJ whole genome shotgun (WGS) entry which is preliminary data.</text>
</comment>
<proteinExistence type="predicted"/>
<evidence type="ECO:0000313" key="2">
    <source>
        <dbReference type="Proteomes" id="UP000244092"/>
    </source>
</evidence>